<feature type="signal peptide" evidence="1">
    <location>
        <begin position="1"/>
        <end position="23"/>
    </location>
</feature>
<dbReference type="RefSeq" id="WP_194930421.1">
    <property type="nucleotide sequence ID" value="NZ_JADLZT010000003.1"/>
</dbReference>
<gene>
    <name evidence="2" type="ORF">IU514_07340</name>
</gene>
<evidence type="ECO:0000256" key="1">
    <source>
        <dbReference type="SAM" id="SignalP"/>
    </source>
</evidence>
<dbReference type="Proteomes" id="UP001429984">
    <property type="component" value="Unassembled WGS sequence"/>
</dbReference>
<evidence type="ECO:0008006" key="4">
    <source>
        <dbReference type="Google" id="ProtNLM"/>
    </source>
</evidence>
<comment type="caution">
    <text evidence="2">The sequence shown here is derived from an EMBL/GenBank/DDBJ whole genome shotgun (WGS) entry which is preliminary data.</text>
</comment>
<name>A0ABS0B856_9GAMM</name>
<feature type="chain" id="PRO_5046895867" description="DUF4410 domain-containing protein" evidence="1">
    <location>
        <begin position="24"/>
        <end position="196"/>
    </location>
</feature>
<keyword evidence="1" id="KW-0732">Signal</keyword>
<reference evidence="2 3" key="1">
    <citation type="submission" date="2020-11" db="EMBL/GenBank/DDBJ databases">
        <title>Draft Genome Sequence and Secondary Metabolite Biosynthetic Potential of the Lysobacter niastensis Type strain DSM 18481.</title>
        <authorList>
            <person name="Turrini P."/>
            <person name="Artuso I."/>
            <person name="Tescari M."/>
            <person name="Lugli G.A."/>
            <person name="Frangipani E."/>
            <person name="Ventura M."/>
            <person name="Visca P."/>
        </authorList>
    </citation>
    <scope>NUCLEOTIDE SEQUENCE [LARGE SCALE GENOMIC DNA]</scope>
    <source>
        <strain evidence="2 3">DSM 18481</strain>
    </source>
</reference>
<protein>
    <recommendedName>
        <fullName evidence="4">DUF4410 domain-containing protein</fullName>
    </recommendedName>
</protein>
<keyword evidence="3" id="KW-1185">Reference proteome</keyword>
<proteinExistence type="predicted"/>
<sequence>MSIRSMLATAGLLLLLASPIAMAKDEIRASSETNQAPSETFNAFDRFELAPLEVSPEYASHEANQRAKGILQGHLLSGLGVWANDRNLQTAKHDPVRTLRIEPKIEKIRFVTGAGRIWGGAFAGSSQVLLTLRIVDKASGQVLAQPEFYQHARGMAAAWTGGGADYAMLERVANLANQYIGGNYETATGGKTGWAP</sequence>
<evidence type="ECO:0000313" key="3">
    <source>
        <dbReference type="Proteomes" id="UP001429984"/>
    </source>
</evidence>
<accession>A0ABS0B856</accession>
<organism evidence="2 3">
    <name type="scientific">Lysobacter niastensis</name>
    <dbReference type="NCBI Taxonomy" id="380629"/>
    <lineage>
        <taxon>Bacteria</taxon>
        <taxon>Pseudomonadati</taxon>
        <taxon>Pseudomonadota</taxon>
        <taxon>Gammaproteobacteria</taxon>
        <taxon>Lysobacterales</taxon>
        <taxon>Lysobacteraceae</taxon>
        <taxon>Lysobacter</taxon>
    </lineage>
</organism>
<dbReference type="EMBL" id="JADLZT010000003">
    <property type="protein sequence ID" value="MBF6023839.1"/>
    <property type="molecule type" value="Genomic_DNA"/>
</dbReference>
<evidence type="ECO:0000313" key="2">
    <source>
        <dbReference type="EMBL" id="MBF6023839.1"/>
    </source>
</evidence>